<proteinExistence type="predicted"/>
<keyword evidence="1" id="KW-0547">Nucleotide-binding</keyword>
<evidence type="ECO:0000256" key="4">
    <source>
        <dbReference type="ARBA" id="ARBA00022840"/>
    </source>
</evidence>
<evidence type="ECO:0000259" key="5">
    <source>
        <dbReference type="Pfam" id="PF13361"/>
    </source>
</evidence>
<dbReference type="Proteomes" id="UP001501594">
    <property type="component" value="Unassembled WGS sequence"/>
</dbReference>
<accession>A0ABP8E5B0</accession>
<keyword evidence="7" id="KW-1185">Reference proteome</keyword>
<evidence type="ECO:0000256" key="3">
    <source>
        <dbReference type="ARBA" id="ARBA00022806"/>
    </source>
</evidence>
<dbReference type="RefSeq" id="WP_344797594.1">
    <property type="nucleotide sequence ID" value="NZ_BAABAU010000004.1"/>
</dbReference>
<protein>
    <recommendedName>
        <fullName evidence="5">UvrD-like helicase C-terminal domain-containing protein</fullName>
    </recommendedName>
</protein>
<feature type="domain" description="UvrD-like helicase C-terminal" evidence="5">
    <location>
        <begin position="117"/>
        <end position="181"/>
    </location>
</feature>
<dbReference type="InterPro" id="IPR014017">
    <property type="entry name" value="DNA_helicase_UvrD-like_C"/>
</dbReference>
<keyword evidence="4" id="KW-0067">ATP-binding</keyword>
<evidence type="ECO:0000256" key="1">
    <source>
        <dbReference type="ARBA" id="ARBA00022741"/>
    </source>
</evidence>
<keyword evidence="2" id="KW-0378">Hydrolase</keyword>
<gene>
    <name evidence="6" type="ORF">GCM10022256_29740</name>
</gene>
<dbReference type="PANTHER" id="PTHR11070:SF2">
    <property type="entry name" value="ATP-DEPENDENT DNA HELICASE SRS2"/>
    <property type="match status" value="1"/>
</dbReference>
<evidence type="ECO:0000313" key="6">
    <source>
        <dbReference type="EMBL" id="GAA4267362.1"/>
    </source>
</evidence>
<comment type="caution">
    <text evidence="6">The sequence shown here is derived from an EMBL/GenBank/DDBJ whole genome shotgun (WGS) entry which is preliminary data.</text>
</comment>
<sequence>MTLNYRTTAENLAFAVGILSGAEFVDMEDADAVSTGYRSARRGPAPILHGVPDLRAELDMAARLVSEWLGTGAAPETMAVLVRDARVRDIVSRGLRDRGVRMLEVDSGELGTGLPVVMTMHRAKGTEFLNVLLFGVSASALPSQAVLSGLSDIERDDALLRERSLLYVAATRARDQLACTWSGPRSPLVPLLS</sequence>
<dbReference type="Gene3D" id="3.40.50.300">
    <property type="entry name" value="P-loop containing nucleotide triphosphate hydrolases"/>
    <property type="match status" value="1"/>
</dbReference>
<evidence type="ECO:0000313" key="7">
    <source>
        <dbReference type="Proteomes" id="UP001501594"/>
    </source>
</evidence>
<evidence type="ECO:0000256" key="2">
    <source>
        <dbReference type="ARBA" id="ARBA00022801"/>
    </source>
</evidence>
<dbReference type="InterPro" id="IPR000212">
    <property type="entry name" value="DNA_helicase_UvrD/REP"/>
</dbReference>
<dbReference type="EMBL" id="BAABAU010000004">
    <property type="protein sequence ID" value="GAA4267362.1"/>
    <property type="molecule type" value="Genomic_DNA"/>
</dbReference>
<dbReference type="InterPro" id="IPR027417">
    <property type="entry name" value="P-loop_NTPase"/>
</dbReference>
<name>A0ABP8E5B0_9MICO</name>
<dbReference type="SUPFAM" id="SSF52540">
    <property type="entry name" value="P-loop containing nucleoside triphosphate hydrolases"/>
    <property type="match status" value="1"/>
</dbReference>
<reference evidence="7" key="1">
    <citation type="journal article" date="2019" name="Int. J. Syst. Evol. Microbiol.">
        <title>The Global Catalogue of Microorganisms (GCM) 10K type strain sequencing project: providing services to taxonomists for standard genome sequencing and annotation.</title>
        <authorList>
            <consortium name="The Broad Institute Genomics Platform"/>
            <consortium name="The Broad Institute Genome Sequencing Center for Infectious Disease"/>
            <person name="Wu L."/>
            <person name="Ma J."/>
        </authorList>
    </citation>
    <scope>NUCLEOTIDE SEQUENCE [LARGE SCALE GENOMIC DNA]</scope>
    <source>
        <strain evidence="7">JCM 17442</strain>
    </source>
</reference>
<organism evidence="6 7">
    <name type="scientific">Frondihabitans peucedani</name>
    <dbReference type="NCBI Taxonomy" id="598626"/>
    <lineage>
        <taxon>Bacteria</taxon>
        <taxon>Bacillati</taxon>
        <taxon>Actinomycetota</taxon>
        <taxon>Actinomycetes</taxon>
        <taxon>Micrococcales</taxon>
        <taxon>Microbacteriaceae</taxon>
        <taxon>Frondihabitans</taxon>
    </lineage>
</organism>
<dbReference type="Pfam" id="PF13361">
    <property type="entry name" value="UvrD_C"/>
    <property type="match status" value="1"/>
</dbReference>
<keyword evidence="3" id="KW-0347">Helicase</keyword>
<dbReference type="PANTHER" id="PTHR11070">
    <property type="entry name" value="UVRD / RECB / PCRA DNA HELICASE FAMILY MEMBER"/>
    <property type="match status" value="1"/>
</dbReference>